<feature type="domain" description="ABC transporter" evidence="4">
    <location>
        <begin position="25"/>
        <end position="265"/>
    </location>
</feature>
<reference evidence="5 6" key="1">
    <citation type="submission" date="2019-03" db="EMBL/GenBank/DDBJ databases">
        <title>Draft genome sequences of novel Actinobacteria.</title>
        <authorList>
            <person name="Sahin N."/>
            <person name="Ay H."/>
            <person name="Saygin H."/>
        </authorList>
    </citation>
    <scope>NUCLEOTIDE SEQUENCE [LARGE SCALE GENOMIC DNA]</scope>
    <source>
        <strain evidence="5 6">CH32</strain>
    </source>
</reference>
<accession>A0A4R4YNF7</accession>
<dbReference type="SMART" id="SM00382">
    <property type="entry name" value="AAA"/>
    <property type="match status" value="1"/>
</dbReference>
<keyword evidence="1" id="KW-0813">Transport</keyword>
<dbReference type="Gene3D" id="3.40.50.300">
    <property type="entry name" value="P-loop containing nucleotide triphosphate hydrolases"/>
    <property type="match status" value="1"/>
</dbReference>
<keyword evidence="2" id="KW-0547">Nucleotide-binding</keyword>
<comment type="caution">
    <text evidence="5">The sequence shown here is derived from an EMBL/GenBank/DDBJ whole genome shotgun (WGS) entry which is preliminary data.</text>
</comment>
<keyword evidence="3 5" id="KW-0067">ATP-binding</keyword>
<dbReference type="GO" id="GO:0005886">
    <property type="term" value="C:plasma membrane"/>
    <property type="evidence" value="ECO:0007669"/>
    <property type="project" value="TreeGrafter"/>
</dbReference>
<dbReference type="CDD" id="cd03255">
    <property type="entry name" value="ABC_MJ0796_LolCDE_FtsE"/>
    <property type="match status" value="1"/>
</dbReference>
<dbReference type="FunFam" id="3.40.50.300:FF:000032">
    <property type="entry name" value="Export ABC transporter ATP-binding protein"/>
    <property type="match status" value="1"/>
</dbReference>
<gene>
    <name evidence="5" type="ORF">E1286_22010</name>
</gene>
<dbReference type="InterPro" id="IPR017911">
    <property type="entry name" value="MacB-like_ATP-bd"/>
</dbReference>
<dbReference type="PANTHER" id="PTHR24220">
    <property type="entry name" value="IMPORT ATP-BINDING PROTEIN"/>
    <property type="match status" value="1"/>
</dbReference>
<dbReference type="InterPro" id="IPR015854">
    <property type="entry name" value="ABC_transpr_LolD-like"/>
</dbReference>
<sequence>MNPTLSDLEAKATRKKAAFGGDAHIVCDNLVRIYKTEGVEVVALQGLDLLIDKGELVAIVGASGSGKSTLLNVLSGLDVPTAGVARVAGMDLLSMSARDRLRYRRSIVGFIWQQTARNLLPYLTARENVELPMKLAGGGRARRRRADELLELLGVASCADRRTPEMSGGQQQRVAIAVALANSPQVVLADEPTGELDSETSEQVFDALRTANRELGVTVVIVTHDPLVAEQVDRTVGIRDGRTSSETLRREDAEGRIIAEEYAVLDRVGRLQLPRDFMNALDMERRVRLELESDHIGVWPAREESTDD</sequence>
<dbReference type="GO" id="GO:0022857">
    <property type="term" value="F:transmembrane transporter activity"/>
    <property type="evidence" value="ECO:0007669"/>
    <property type="project" value="UniProtKB-ARBA"/>
</dbReference>
<proteinExistence type="predicted"/>
<evidence type="ECO:0000256" key="1">
    <source>
        <dbReference type="ARBA" id="ARBA00022448"/>
    </source>
</evidence>
<dbReference type="GO" id="GO:0098796">
    <property type="term" value="C:membrane protein complex"/>
    <property type="evidence" value="ECO:0007669"/>
    <property type="project" value="UniProtKB-ARBA"/>
</dbReference>
<dbReference type="Pfam" id="PF00005">
    <property type="entry name" value="ABC_tran"/>
    <property type="match status" value="1"/>
</dbReference>
<dbReference type="GO" id="GO:0005524">
    <property type="term" value="F:ATP binding"/>
    <property type="evidence" value="ECO:0007669"/>
    <property type="project" value="UniProtKB-KW"/>
</dbReference>
<dbReference type="InterPro" id="IPR017871">
    <property type="entry name" value="ABC_transporter-like_CS"/>
</dbReference>
<evidence type="ECO:0000313" key="5">
    <source>
        <dbReference type="EMBL" id="TDD46080.1"/>
    </source>
</evidence>
<dbReference type="RefSeq" id="WP_132615318.1">
    <property type="nucleotide sequence ID" value="NZ_SMKQ01000067.1"/>
</dbReference>
<dbReference type="InterPro" id="IPR027417">
    <property type="entry name" value="P-loop_NTPase"/>
</dbReference>
<dbReference type="InterPro" id="IPR003593">
    <property type="entry name" value="AAA+_ATPase"/>
</dbReference>
<organism evidence="5 6">
    <name type="scientific">Nonomuraea terrae</name>
    <dbReference type="NCBI Taxonomy" id="2530383"/>
    <lineage>
        <taxon>Bacteria</taxon>
        <taxon>Bacillati</taxon>
        <taxon>Actinomycetota</taxon>
        <taxon>Actinomycetes</taxon>
        <taxon>Streptosporangiales</taxon>
        <taxon>Streptosporangiaceae</taxon>
        <taxon>Nonomuraea</taxon>
    </lineage>
</organism>
<dbReference type="Proteomes" id="UP000295302">
    <property type="component" value="Unassembled WGS sequence"/>
</dbReference>
<name>A0A4R4YNF7_9ACTN</name>
<dbReference type="PANTHER" id="PTHR24220:SF685">
    <property type="entry name" value="ABC TRANSPORTER RELATED"/>
    <property type="match status" value="1"/>
</dbReference>
<evidence type="ECO:0000256" key="2">
    <source>
        <dbReference type="ARBA" id="ARBA00022741"/>
    </source>
</evidence>
<dbReference type="PROSITE" id="PS50893">
    <property type="entry name" value="ABC_TRANSPORTER_2"/>
    <property type="match status" value="1"/>
</dbReference>
<dbReference type="OrthoDB" id="3266715at2"/>
<evidence type="ECO:0000256" key="3">
    <source>
        <dbReference type="ARBA" id="ARBA00022840"/>
    </source>
</evidence>
<dbReference type="PROSITE" id="PS00211">
    <property type="entry name" value="ABC_TRANSPORTER_1"/>
    <property type="match status" value="1"/>
</dbReference>
<protein>
    <submittedName>
        <fullName evidence="5">ABC transporter ATP-binding protein</fullName>
    </submittedName>
</protein>
<dbReference type="GO" id="GO:0016887">
    <property type="term" value="F:ATP hydrolysis activity"/>
    <property type="evidence" value="ECO:0007669"/>
    <property type="project" value="InterPro"/>
</dbReference>
<evidence type="ECO:0000259" key="4">
    <source>
        <dbReference type="PROSITE" id="PS50893"/>
    </source>
</evidence>
<evidence type="ECO:0000313" key="6">
    <source>
        <dbReference type="Proteomes" id="UP000295302"/>
    </source>
</evidence>
<dbReference type="InterPro" id="IPR003439">
    <property type="entry name" value="ABC_transporter-like_ATP-bd"/>
</dbReference>
<keyword evidence="6" id="KW-1185">Reference proteome</keyword>
<dbReference type="EMBL" id="SMKQ01000067">
    <property type="protein sequence ID" value="TDD46080.1"/>
    <property type="molecule type" value="Genomic_DNA"/>
</dbReference>
<dbReference type="SUPFAM" id="SSF52540">
    <property type="entry name" value="P-loop containing nucleoside triphosphate hydrolases"/>
    <property type="match status" value="1"/>
</dbReference>
<dbReference type="AlphaFoldDB" id="A0A4R4YNF7"/>